<evidence type="ECO:0000313" key="1">
    <source>
        <dbReference type="EMBL" id="CCE57139.1"/>
    </source>
</evidence>
<dbReference type="KEGG" id="vg:3293934"/>
<name>A0A1S5YGY9_MUHV1</name>
<proteinExistence type="predicted"/>
<dbReference type="KEGG" id="vg:80533038"/>
<organismHost>
    <name type="scientific">Mus musculus</name>
    <name type="common">Mouse</name>
    <dbReference type="NCBI Taxonomy" id="10090"/>
</organismHost>
<organism evidence="1 2">
    <name type="scientific">Murid herpesvirus 1</name>
    <name type="common">MuHV-1</name>
    <name type="synonym">Mouse cytomegalovirus</name>
    <dbReference type="NCBI Taxonomy" id="10366"/>
    <lineage>
        <taxon>Viruses</taxon>
        <taxon>Duplodnaviria</taxon>
        <taxon>Heunggongvirae</taxon>
        <taxon>Peploviricota</taxon>
        <taxon>Herviviricetes</taxon>
        <taxon>Herpesvirales</taxon>
        <taxon>Orthoherpesviridae</taxon>
        <taxon>Betaherpesvirinae</taxon>
        <taxon>Muromegalovirus</taxon>
        <taxon>Muromegalovirus muridbeta1</taxon>
    </lineage>
</organism>
<evidence type="ECO:0000313" key="2">
    <source>
        <dbReference type="Proteomes" id="UP000122533"/>
    </source>
</evidence>
<dbReference type="Proteomes" id="UP000122533">
    <property type="component" value="Segment"/>
</dbReference>
<gene>
    <name evidence="1" type="primary">m142</name>
</gene>
<dbReference type="EMBL" id="HE610454">
    <property type="protein sequence ID" value="CCE57139.1"/>
    <property type="molecule type" value="Genomic_DNA"/>
</dbReference>
<dbReference type="GeneID" id="80533038"/>
<accession>A0A1S5YGY9</accession>
<dbReference type="RefSeq" id="YP_214142.1">
    <property type="nucleotide sequence ID" value="NC_004065.1"/>
</dbReference>
<dbReference type="RefSeq" id="YP_010795855.1">
    <property type="nucleotide sequence ID" value="NC_075725.1"/>
</dbReference>
<sequence length="435" mass="48979">MDALCAAIRSDHFRDQRPVGIRPRSRYLTAAAVTAVLQDFADIFLAQNDHTSVENVVRKESGRLLSLGAPTGWYLCLRSADQVESFPGYPVWETYGGAPAGRYTLLGQVVRRFRGVVPTEELRWFVYLGPQGQLLCHQERTDAVFVMSLSIDELARRGLVNFEPLYAERHLPLTTAVPVKLVAEFSALDPRDGTAVAERALMCQGRTILLHTPGEGDRPLVLCGTDECLRRWWPFCRMSDGEFAKFTDRVTRNLKTSHWKHFGVVGLRVGQDPFRVESVLSVIGNGAIFHTDPDMDVTWRIADNVDELFRMGLTKLYLPKRRLDRGTMGRARLEAPGCAHVAAAAWEETYVIFGCRIVRDFASQLGWLMREGRFDESSGTWDEMDDAMRKTFDAESKELVRRDVEVADALNDVDATFRGCPRNPRSADADADDDD</sequence>
<reference evidence="1 2" key="1">
    <citation type="journal article" date="2013" name="Virology">
        <title>The genome of murine cytomegalovirus is shaped by purifying selection and extensive recombination.</title>
        <authorList>
            <person name="Smith L.M."/>
            <person name="McWhorter A.R."/>
            <person name="Shellam G.R."/>
            <person name="Redwood A.J."/>
        </authorList>
    </citation>
    <scope>NUCLEOTIDE SEQUENCE [LARGE SCALE GENOMIC DNA]</scope>
    <source>
        <strain evidence="1">N1</strain>
    </source>
</reference>
<dbReference type="OrthoDB" id="6683at10239"/>
<protein>
    <submittedName>
        <fullName evidence="1">M142 protein</fullName>
    </submittedName>
</protein>